<dbReference type="Pfam" id="PF02586">
    <property type="entry name" value="SRAP"/>
    <property type="match status" value="1"/>
</dbReference>
<gene>
    <name evidence="9" type="ORF">GMST_05090</name>
</gene>
<evidence type="ECO:0000256" key="1">
    <source>
        <dbReference type="ARBA" id="ARBA00008136"/>
    </source>
</evidence>
<organism evidence="9 10">
    <name type="scientific">Geomonas silvestris</name>
    <dbReference type="NCBI Taxonomy" id="2740184"/>
    <lineage>
        <taxon>Bacteria</taxon>
        <taxon>Pseudomonadati</taxon>
        <taxon>Thermodesulfobacteriota</taxon>
        <taxon>Desulfuromonadia</taxon>
        <taxon>Geobacterales</taxon>
        <taxon>Geobacteraceae</taxon>
        <taxon>Geomonas</taxon>
    </lineage>
</organism>
<keyword evidence="3" id="KW-0227">DNA damage</keyword>
<dbReference type="EMBL" id="BLXX01000001">
    <property type="protein sequence ID" value="GFO58184.1"/>
    <property type="molecule type" value="Genomic_DNA"/>
</dbReference>
<dbReference type="AlphaFoldDB" id="A0A6V8ME79"/>
<evidence type="ECO:0000256" key="8">
    <source>
        <dbReference type="RuleBase" id="RU364100"/>
    </source>
</evidence>
<sequence>MCGRFTFDIPPELLVGIFGLAEAPVTTPRFNIAPTQIVPVIRQYADGQNHLDHLRWGLIPSWAQDVSIGSKMINARSETVTEKPAFKRAVRYRRCVVPSSGFYEWLTEGKVKTPWYIRLKDGSPMVFAGLWETWKSPEGDVESFTILTTAANGLVEPLHGRMPVMLSGDGLLTWLDRNTTNPAGLVHLFKPYPVDLMEMWPVSSMVNNVRNDSAELVVSLRGDPTLEIGRDMASRRGKHYGID</sequence>
<comment type="caution">
    <text evidence="9">The sequence shown here is derived from an EMBL/GenBank/DDBJ whole genome shotgun (WGS) entry which is preliminary data.</text>
</comment>
<comment type="similarity">
    <text evidence="1 8">Belongs to the SOS response-associated peptidase family.</text>
</comment>
<dbReference type="EC" id="3.4.-.-" evidence="8"/>
<evidence type="ECO:0000256" key="6">
    <source>
        <dbReference type="ARBA" id="ARBA00023125"/>
    </source>
</evidence>
<protein>
    <recommendedName>
        <fullName evidence="8">Abasic site processing protein</fullName>
        <ecNumber evidence="8">3.4.-.-</ecNumber>
    </recommendedName>
</protein>
<dbReference type="InterPro" id="IPR036590">
    <property type="entry name" value="SRAP-like"/>
</dbReference>
<dbReference type="RefSeq" id="WP_183353032.1">
    <property type="nucleotide sequence ID" value="NZ_BLXX01000001.1"/>
</dbReference>
<accession>A0A6V8ME79</accession>
<dbReference type="GO" id="GO:0006508">
    <property type="term" value="P:proteolysis"/>
    <property type="evidence" value="ECO:0007669"/>
    <property type="project" value="UniProtKB-KW"/>
</dbReference>
<keyword evidence="6" id="KW-0238">DNA-binding</keyword>
<dbReference type="InterPro" id="IPR003738">
    <property type="entry name" value="SRAP"/>
</dbReference>
<dbReference type="GO" id="GO:0016829">
    <property type="term" value="F:lyase activity"/>
    <property type="evidence" value="ECO:0007669"/>
    <property type="project" value="UniProtKB-KW"/>
</dbReference>
<keyword evidence="10" id="KW-1185">Reference proteome</keyword>
<evidence type="ECO:0000256" key="7">
    <source>
        <dbReference type="ARBA" id="ARBA00023239"/>
    </source>
</evidence>
<dbReference type="PANTHER" id="PTHR13604">
    <property type="entry name" value="DC12-RELATED"/>
    <property type="match status" value="1"/>
</dbReference>
<dbReference type="Proteomes" id="UP000556026">
    <property type="component" value="Unassembled WGS sequence"/>
</dbReference>
<name>A0A6V8ME79_9BACT</name>
<dbReference type="GO" id="GO:0008233">
    <property type="term" value="F:peptidase activity"/>
    <property type="evidence" value="ECO:0007669"/>
    <property type="project" value="UniProtKB-KW"/>
</dbReference>
<reference evidence="10" key="1">
    <citation type="submission" date="2020-06" db="EMBL/GenBank/DDBJ databases">
        <title>Draft genomic sequence of Geomonas sp. Red330.</title>
        <authorList>
            <person name="Itoh H."/>
            <person name="Zhenxing X."/>
            <person name="Ushijima N."/>
            <person name="Masuda Y."/>
            <person name="Shiratori Y."/>
            <person name="Senoo K."/>
        </authorList>
    </citation>
    <scope>NUCLEOTIDE SEQUENCE [LARGE SCALE GENOMIC DNA]</scope>
    <source>
        <strain evidence="10">Red330</strain>
    </source>
</reference>
<dbReference type="GO" id="GO:0106300">
    <property type="term" value="P:protein-DNA covalent cross-linking repair"/>
    <property type="evidence" value="ECO:0007669"/>
    <property type="project" value="InterPro"/>
</dbReference>
<evidence type="ECO:0000313" key="9">
    <source>
        <dbReference type="EMBL" id="GFO58184.1"/>
    </source>
</evidence>
<evidence type="ECO:0000256" key="3">
    <source>
        <dbReference type="ARBA" id="ARBA00022763"/>
    </source>
</evidence>
<evidence type="ECO:0000256" key="2">
    <source>
        <dbReference type="ARBA" id="ARBA00022670"/>
    </source>
</evidence>
<evidence type="ECO:0000313" key="10">
    <source>
        <dbReference type="Proteomes" id="UP000556026"/>
    </source>
</evidence>
<keyword evidence="5" id="KW-0190">Covalent protein-DNA linkage</keyword>
<dbReference type="Gene3D" id="3.90.1680.10">
    <property type="entry name" value="SOS response associated peptidase-like"/>
    <property type="match status" value="1"/>
</dbReference>
<keyword evidence="4 8" id="KW-0378">Hydrolase</keyword>
<proteinExistence type="inferred from homology"/>
<evidence type="ECO:0000256" key="4">
    <source>
        <dbReference type="ARBA" id="ARBA00022801"/>
    </source>
</evidence>
<dbReference type="PANTHER" id="PTHR13604:SF0">
    <property type="entry name" value="ABASIC SITE PROCESSING PROTEIN HMCES"/>
    <property type="match status" value="1"/>
</dbReference>
<dbReference type="GO" id="GO:0003697">
    <property type="term" value="F:single-stranded DNA binding"/>
    <property type="evidence" value="ECO:0007669"/>
    <property type="project" value="InterPro"/>
</dbReference>
<evidence type="ECO:0000256" key="5">
    <source>
        <dbReference type="ARBA" id="ARBA00023124"/>
    </source>
</evidence>
<keyword evidence="2 8" id="KW-0645">Protease</keyword>
<dbReference type="SUPFAM" id="SSF143081">
    <property type="entry name" value="BB1717-like"/>
    <property type="match status" value="1"/>
</dbReference>
<keyword evidence="7" id="KW-0456">Lyase</keyword>